<protein>
    <submittedName>
        <fullName evidence="1">Uncharacterized protein</fullName>
    </submittedName>
</protein>
<proteinExistence type="predicted"/>
<dbReference type="Gene3D" id="1.10.10.60">
    <property type="entry name" value="Homeodomain-like"/>
    <property type="match status" value="1"/>
</dbReference>
<organism evidence="1 2">
    <name type="scientific">Streptomyces luteireticuli</name>
    <dbReference type="NCBI Taxonomy" id="173858"/>
    <lineage>
        <taxon>Bacteria</taxon>
        <taxon>Bacillati</taxon>
        <taxon>Actinomycetota</taxon>
        <taxon>Actinomycetes</taxon>
        <taxon>Kitasatosporales</taxon>
        <taxon>Streptomycetaceae</taxon>
        <taxon>Streptomyces</taxon>
    </lineage>
</organism>
<reference evidence="1 2" key="1">
    <citation type="journal article" date="2019" name="Int. J. Syst. Evol. Microbiol.">
        <title>The Global Catalogue of Microorganisms (GCM) 10K type strain sequencing project: providing services to taxonomists for standard genome sequencing and annotation.</title>
        <authorList>
            <consortium name="The Broad Institute Genomics Platform"/>
            <consortium name="The Broad Institute Genome Sequencing Center for Infectious Disease"/>
            <person name="Wu L."/>
            <person name="Ma J."/>
        </authorList>
    </citation>
    <scope>NUCLEOTIDE SEQUENCE [LARGE SCALE GENOMIC DNA]</scope>
    <source>
        <strain evidence="1 2">JCM 4788</strain>
    </source>
</reference>
<comment type="caution">
    <text evidence="1">The sequence shown here is derived from an EMBL/GenBank/DDBJ whole genome shotgun (WGS) entry which is preliminary data.</text>
</comment>
<name>A0ABN0YYY0_9ACTN</name>
<evidence type="ECO:0000313" key="1">
    <source>
        <dbReference type="EMBL" id="GAA0421281.1"/>
    </source>
</evidence>
<evidence type="ECO:0000313" key="2">
    <source>
        <dbReference type="Proteomes" id="UP001500879"/>
    </source>
</evidence>
<dbReference type="EMBL" id="BAAABX010000051">
    <property type="protein sequence ID" value="GAA0421281.1"/>
    <property type="molecule type" value="Genomic_DNA"/>
</dbReference>
<keyword evidence="2" id="KW-1185">Reference proteome</keyword>
<accession>A0ABN0YYY0</accession>
<sequence length="75" mass="8253">MNPEAPGHPRTLSRALIVGEARRIADEEGLAAPTVRRGARHRRGQPVKVARSAFLSTLPMRVTGRDLNWVMPRGS</sequence>
<dbReference type="Proteomes" id="UP001500879">
    <property type="component" value="Unassembled WGS sequence"/>
</dbReference>
<gene>
    <name evidence="1" type="ORF">GCM10010357_48270</name>
</gene>